<evidence type="ECO:0000313" key="2">
    <source>
        <dbReference type="EMBL" id="SUT89853.1"/>
    </source>
</evidence>
<organism evidence="2 3">
    <name type="scientific">[Actinobacillus] rossii</name>
    <dbReference type="NCBI Taxonomy" id="123820"/>
    <lineage>
        <taxon>Bacteria</taxon>
        <taxon>Pseudomonadati</taxon>
        <taxon>Pseudomonadota</taxon>
        <taxon>Gammaproteobacteria</taxon>
        <taxon>Pasteurellales</taxon>
        <taxon>Pasteurellaceae</taxon>
    </lineage>
</organism>
<gene>
    <name evidence="2" type="ORF">NCTC10801_01076</name>
</gene>
<protein>
    <submittedName>
        <fullName evidence="2">Protein of uncharacterized function (DUF2681)</fullName>
    </submittedName>
</protein>
<reference evidence="2 3" key="1">
    <citation type="submission" date="2018-06" db="EMBL/GenBank/DDBJ databases">
        <authorList>
            <consortium name="Pathogen Informatics"/>
            <person name="Doyle S."/>
        </authorList>
    </citation>
    <scope>NUCLEOTIDE SEQUENCE [LARGE SCALE GENOMIC DNA]</scope>
    <source>
        <strain evidence="2 3">NCTC10801</strain>
    </source>
</reference>
<proteinExistence type="predicted"/>
<keyword evidence="1" id="KW-0175">Coiled coil</keyword>
<name>A0A380TPK8_9PAST</name>
<evidence type="ECO:0000313" key="3">
    <source>
        <dbReference type="Proteomes" id="UP000254649"/>
    </source>
</evidence>
<dbReference type="InterPro" id="IPR020274">
    <property type="entry name" value="Uncharacterised_HI1496"/>
</dbReference>
<dbReference type="EMBL" id="UFRQ01000003">
    <property type="protein sequence ID" value="SUT89853.1"/>
    <property type="molecule type" value="Genomic_DNA"/>
</dbReference>
<sequence>MMNLMLLVAGVVAVAVGYALFKLKQANDEIERVLKTNGELTAKNEQLQMQKAVAETQVKNAKVRKDNETKSIASDRSKLIDGLHATGDLRD</sequence>
<dbReference type="Proteomes" id="UP000254649">
    <property type="component" value="Unassembled WGS sequence"/>
</dbReference>
<evidence type="ECO:0000256" key="1">
    <source>
        <dbReference type="SAM" id="Coils"/>
    </source>
</evidence>
<feature type="coiled-coil region" evidence="1">
    <location>
        <begin position="23"/>
        <end position="64"/>
    </location>
</feature>
<dbReference type="Pfam" id="PF10883">
    <property type="entry name" value="DUF2681"/>
    <property type="match status" value="1"/>
</dbReference>
<accession>A0A380TPK8</accession>
<dbReference type="AlphaFoldDB" id="A0A380TPK8"/>
<keyword evidence="3" id="KW-1185">Reference proteome</keyword>